<accession>A0ABT5L6Y0</accession>
<name>A0ABT5L6Y0_9ALTE</name>
<keyword evidence="9" id="KW-1185">Reference proteome</keyword>
<proteinExistence type="inferred from homology"/>
<keyword evidence="5" id="KW-0680">Restriction system</keyword>
<protein>
    <recommendedName>
        <fullName evidence="1">DNA (cytosine-5-)-methyltransferase</fullName>
        <ecNumber evidence="1">2.1.1.37</ecNumber>
    </recommendedName>
</protein>
<dbReference type="RefSeq" id="WP_273642675.1">
    <property type="nucleotide sequence ID" value="NZ_JAQQXP010000004.1"/>
</dbReference>
<dbReference type="Pfam" id="PF00145">
    <property type="entry name" value="DNA_methylase"/>
    <property type="match status" value="1"/>
</dbReference>
<evidence type="ECO:0000256" key="7">
    <source>
        <dbReference type="PROSITE-ProRule" id="PRU01016"/>
    </source>
</evidence>
<evidence type="ECO:0000256" key="2">
    <source>
        <dbReference type="ARBA" id="ARBA00022603"/>
    </source>
</evidence>
<reference evidence="8 9" key="1">
    <citation type="submission" date="2022-10" db="EMBL/GenBank/DDBJ databases">
        <title>Alteromonas sp. chi3 Genome sequencing.</title>
        <authorList>
            <person name="Park S."/>
        </authorList>
    </citation>
    <scope>NUCLEOTIDE SEQUENCE [LARGE SCALE GENOMIC DNA]</scope>
    <source>
        <strain evidence="9">chi3</strain>
    </source>
</reference>
<sequence>MHHIETLSLKETAKGKRVFLNNASLVRSGFVAGAKYSANYKKNFVELTLSTEGTRTVADTFKGPIIDLQNKGMTNAFPKASRVHVDYLPQGKIRIRAYHHDSKVAARENALLSKLKSGSPLRIGEQFAGFGLLARQIKRGLKSQGIKTSLCFAGDTDRFASDTHAHNNEMWSSKTDDAILLNDDLFTMDMSLVPQMDMLIMGYPCTPFSQQQSAKRKKDTAHDLAGLLFVPVLELINRANPALILVENSHRFEGSDTDNIISTVLERTGYKSTSTTIKGTEHGGFEIRPRIAKLFYSANLCDIDLSQLTGSKTNLRTVSDILEPIADDSPAWKDLGYIRVKNTEKHHSHRFCEVKPTDTVLPTFGANYGKIQPDSAMVAHPSNPDLHRIFSTAEHCNVRDVDGPLKQIIVDLAEGRHHLCQGSRTNAVRAHRILGNSVSPESWDATGSFIGNWMNGLIGKSTSMPSAKPIIGQLDLFSLEAA</sequence>
<dbReference type="GO" id="GO:0008168">
    <property type="term" value="F:methyltransferase activity"/>
    <property type="evidence" value="ECO:0007669"/>
    <property type="project" value="UniProtKB-KW"/>
</dbReference>
<dbReference type="Proteomes" id="UP001218788">
    <property type="component" value="Unassembled WGS sequence"/>
</dbReference>
<organism evidence="8 9">
    <name type="scientific">Alteromonas gilva</name>
    <dbReference type="NCBI Taxonomy" id="2987522"/>
    <lineage>
        <taxon>Bacteria</taxon>
        <taxon>Pseudomonadati</taxon>
        <taxon>Pseudomonadota</taxon>
        <taxon>Gammaproteobacteria</taxon>
        <taxon>Alteromonadales</taxon>
        <taxon>Alteromonadaceae</taxon>
        <taxon>Alteromonas/Salinimonas group</taxon>
        <taxon>Alteromonas</taxon>
    </lineage>
</organism>
<dbReference type="PANTHER" id="PTHR46098">
    <property type="entry name" value="TRNA (CYTOSINE(38)-C(5))-METHYLTRANSFERASE"/>
    <property type="match status" value="1"/>
</dbReference>
<dbReference type="EC" id="2.1.1.37" evidence="1"/>
<dbReference type="EMBL" id="JAQQXP010000004">
    <property type="protein sequence ID" value="MDC8832800.1"/>
    <property type="molecule type" value="Genomic_DNA"/>
</dbReference>
<gene>
    <name evidence="8" type="ORF">OIK42_18770</name>
</gene>
<comment type="catalytic activity">
    <reaction evidence="6">
        <text>a 2'-deoxycytidine in DNA + S-adenosyl-L-methionine = a 5-methyl-2'-deoxycytidine in DNA + S-adenosyl-L-homocysteine + H(+)</text>
        <dbReference type="Rhea" id="RHEA:13681"/>
        <dbReference type="Rhea" id="RHEA-COMP:11369"/>
        <dbReference type="Rhea" id="RHEA-COMP:11370"/>
        <dbReference type="ChEBI" id="CHEBI:15378"/>
        <dbReference type="ChEBI" id="CHEBI:57856"/>
        <dbReference type="ChEBI" id="CHEBI:59789"/>
        <dbReference type="ChEBI" id="CHEBI:85452"/>
        <dbReference type="ChEBI" id="CHEBI:85454"/>
        <dbReference type="EC" id="2.1.1.37"/>
    </reaction>
</comment>
<dbReference type="Gene3D" id="3.40.50.150">
    <property type="entry name" value="Vaccinia Virus protein VP39"/>
    <property type="match status" value="1"/>
</dbReference>
<evidence type="ECO:0000256" key="5">
    <source>
        <dbReference type="ARBA" id="ARBA00022747"/>
    </source>
</evidence>
<keyword evidence="4 7" id="KW-0949">S-adenosyl-L-methionine</keyword>
<evidence type="ECO:0000313" key="8">
    <source>
        <dbReference type="EMBL" id="MDC8832800.1"/>
    </source>
</evidence>
<dbReference type="SUPFAM" id="SSF53335">
    <property type="entry name" value="S-adenosyl-L-methionine-dependent methyltransferases"/>
    <property type="match status" value="1"/>
</dbReference>
<keyword evidence="3 7" id="KW-0808">Transferase</keyword>
<dbReference type="GO" id="GO:0032259">
    <property type="term" value="P:methylation"/>
    <property type="evidence" value="ECO:0007669"/>
    <property type="project" value="UniProtKB-KW"/>
</dbReference>
<evidence type="ECO:0000256" key="4">
    <source>
        <dbReference type="ARBA" id="ARBA00022691"/>
    </source>
</evidence>
<dbReference type="InterPro" id="IPR001525">
    <property type="entry name" value="C5_MeTfrase"/>
</dbReference>
<feature type="active site" evidence="7">
    <location>
        <position position="205"/>
    </location>
</feature>
<evidence type="ECO:0000256" key="1">
    <source>
        <dbReference type="ARBA" id="ARBA00011975"/>
    </source>
</evidence>
<comment type="caution">
    <text evidence="8">The sequence shown here is derived from an EMBL/GenBank/DDBJ whole genome shotgun (WGS) entry which is preliminary data.</text>
</comment>
<dbReference type="PANTHER" id="PTHR46098:SF1">
    <property type="entry name" value="TRNA (CYTOSINE(38)-C(5))-METHYLTRANSFERASE"/>
    <property type="match status" value="1"/>
</dbReference>
<dbReference type="InterPro" id="IPR029063">
    <property type="entry name" value="SAM-dependent_MTases_sf"/>
</dbReference>
<evidence type="ECO:0000256" key="3">
    <source>
        <dbReference type="ARBA" id="ARBA00022679"/>
    </source>
</evidence>
<comment type="similarity">
    <text evidence="7">Belongs to the class I-like SAM-binding methyltransferase superfamily. C5-methyltransferase family.</text>
</comment>
<evidence type="ECO:0000256" key="6">
    <source>
        <dbReference type="ARBA" id="ARBA00047422"/>
    </source>
</evidence>
<keyword evidence="2 7" id="KW-0489">Methyltransferase</keyword>
<evidence type="ECO:0000313" key="9">
    <source>
        <dbReference type="Proteomes" id="UP001218788"/>
    </source>
</evidence>
<dbReference type="InterPro" id="IPR050750">
    <property type="entry name" value="C5-MTase"/>
</dbReference>
<dbReference type="PROSITE" id="PS51679">
    <property type="entry name" value="SAM_MT_C5"/>
    <property type="match status" value="1"/>
</dbReference>